<dbReference type="EMBL" id="VCAO01000004">
    <property type="protein sequence ID" value="TMM47356.1"/>
    <property type="molecule type" value="Genomic_DNA"/>
</dbReference>
<evidence type="ECO:0008006" key="5">
    <source>
        <dbReference type="Google" id="ProtNLM"/>
    </source>
</evidence>
<evidence type="ECO:0000313" key="3">
    <source>
        <dbReference type="EMBL" id="TMM47356.1"/>
    </source>
</evidence>
<dbReference type="PROSITE" id="PS51257">
    <property type="entry name" value="PROKAR_LIPOPROTEIN"/>
    <property type="match status" value="1"/>
</dbReference>
<organism evidence="3 4">
    <name type="scientific">Qipengyuania marisflavi</name>
    <dbReference type="NCBI Taxonomy" id="2486356"/>
    <lineage>
        <taxon>Bacteria</taxon>
        <taxon>Pseudomonadati</taxon>
        <taxon>Pseudomonadota</taxon>
        <taxon>Alphaproteobacteria</taxon>
        <taxon>Sphingomonadales</taxon>
        <taxon>Erythrobacteraceae</taxon>
        <taxon>Qipengyuania</taxon>
    </lineage>
</organism>
<feature type="chain" id="PRO_5024411792" description="Lipoprotein" evidence="2">
    <location>
        <begin position="22"/>
        <end position="103"/>
    </location>
</feature>
<sequence length="103" mass="10020">MIRNALCIAAALALVACDKEAAPPVQDNDGRAAKGEVLGGAISDAMLPLDTVQSQSPPLREEGTATTTGSSGSAASSADGDDDAPAAADSAEPDGPAEPEAAD</sequence>
<evidence type="ECO:0000256" key="1">
    <source>
        <dbReference type="SAM" id="MobiDB-lite"/>
    </source>
</evidence>
<keyword evidence="4" id="KW-1185">Reference proteome</keyword>
<dbReference type="RefSeq" id="WP_138618443.1">
    <property type="nucleotide sequence ID" value="NZ_VCAO01000004.1"/>
</dbReference>
<evidence type="ECO:0000313" key="4">
    <source>
        <dbReference type="Proteomes" id="UP000309668"/>
    </source>
</evidence>
<feature type="compositionally biased region" description="Acidic residues" evidence="1">
    <location>
        <begin position="91"/>
        <end position="103"/>
    </location>
</feature>
<dbReference type="AlphaFoldDB" id="A0A5S3P3C6"/>
<feature type="region of interest" description="Disordered" evidence="1">
    <location>
        <begin position="46"/>
        <end position="103"/>
    </location>
</feature>
<keyword evidence="2" id="KW-0732">Signal</keyword>
<gene>
    <name evidence="3" type="ORF">FEV51_09855</name>
</gene>
<proteinExistence type="predicted"/>
<feature type="compositionally biased region" description="Low complexity" evidence="1">
    <location>
        <begin position="64"/>
        <end position="78"/>
    </location>
</feature>
<feature type="signal peptide" evidence="2">
    <location>
        <begin position="1"/>
        <end position="21"/>
    </location>
</feature>
<comment type="caution">
    <text evidence="3">The sequence shown here is derived from an EMBL/GenBank/DDBJ whole genome shotgun (WGS) entry which is preliminary data.</text>
</comment>
<dbReference type="OrthoDB" id="7511418at2"/>
<protein>
    <recommendedName>
        <fullName evidence="5">Lipoprotein</fullName>
    </recommendedName>
</protein>
<reference evidence="3 4" key="1">
    <citation type="submission" date="2019-05" db="EMBL/GenBank/DDBJ databases">
        <title>Erythrobacter marisflavi sp. nov., isolated from isolated from water of an estuary environment.</title>
        <authorList>
            <person name="Yoon J.-H."/>
        </authorList>
    </citation>
    <scope>NUCLEOTIDE SEQUENCE [LARGE SCALE GENOMIC DNA]</scope>
    <source>
        <strain evidence="3 4">KEM-5</strain>
    </source>
</reference>
<dbReference type="Proteomes" id="UP000309668">
    <property type="component" value="Unassembled WGS sequence"/>
</dbReference>
<evidence type="ECO:0000256" key="2">
    <source>
        <dbReference type="SAM" id="SignalP"/>
    </source>
</evidence>
<name>A0A5S3P3C6_9SPHN</name>
<accession>A0A5S3P3C6</accession>